<dbReference type="AlphaFoldDB" id="A0A3B0ZYN0"/>
<feature type="transmembrane region" description="Helical" evidence="1">
    <location>
        <begin position="154"/>
        <end position="173"/>
    </location>
</feature>
<dbReference type="PANTHER" id="PTHR40031">
    <property type="entry name" value="HYPOTHETICAL MEMBRANE SPANNING PROTEIN"/>
    <property type="match status" value="1"/>
</dbReference>
<accession>A0A3B0ZYN0</accession>
<dbReference type="InterPro" id="IPR007404">
    <property type="entry name" value="YdjM-like"/>
</dbReference>
<feature type="transmembrane region" description="Helical" evidence="1">
    <location>
        <begin position="123"/>
        <end position="147"/>
    </location>
</feature>
<sequence>MDIVTQGLLGGVLAQTVAGQNEKKLASFIGVFAGLLADADILIRSADDPLLNIEFHRHFSHSLLFVPFGAAIAMLLLWPFVHRHITITRLYLFCLLGYSLSGVLDAFTSYGTLLFWPFSDERIAWRLISIIDPVFTLIILITFIAGLRLKVKKIAYVGLSFAIAYMGLGYFQIQRAESLASELIQSRNHLAVRQIVKPTLGNNILWRSVYIYDDRIYVDAVRVSLFSKNTIYEGSSVPLFKVEKVLPGLSTDSILRKDIQRFASFSDNYVAMSISQKNVLGDLRYSMLANSTKPLWGIIIDETKPQQHAEYRFFRNRDQAVRKTFINMLLGRCAAVECPPN</sequence>
<reference evidence="2" key="1">
    <citation type="submission" date="2018-06" db="EMBL/GenBank/DDBJ databases">
        <authorList>
            <person name="Zhirakovskaya E."/>
        </authorList>
    </citation>
    <scope>NUCLEOTIDE SEQUENCE</scope>
</reference>
<organism evidence="2">
    <name type="scientific">hydrothermal vent metagenome</name>
    <dbReference type="NCBI Taxonomy" id="652676"/>
    <lineage>
        <taxon>unclassified sequences</taxon>
        <taxon>metagenomes</taxon>
        <taxon>ecological metagenomes</taxon>
    </lineage>
</organism>
<keyword evidence="1" id="KW-0472">Membrane</keyword>
<dbReference type="PANTHER" id="PTHR40031:SF1">
    <property type="entry name" value="MEMBRANE-BOUND METAL-DEPENDENT HYDROLASE"/>
    <property type="match status" value="1"/>
</dbReference>
<keyword evidence="1" id="KW-1133">Transmembrane helix</keyword>
<keyword evidence="1" id="KW-0812">Transmembrane</keyword>
<gene>
    <name evidence="2" type="ORF">MNBD_GAMMA21-2448</name>
</gene>
<dbReference type="EMBL" id="UOFR01000062">
    <property type="protein sequence ID" value="VAW98658.1"/>
    <property type="molecule type" value="Genomic_DNA"/>
</dbReference>
<feature type="transmembrane region" description="Helical" evidence="1">
    <location>
        <begin position="59"/>
        <end position="78"/>
    </location>
</feature>
<evidence type="ECO:0000256" key="1">
    <source>
        <dbReference type="SAM" id="Phobius"/>
    </source>
</evidence>
<dbReference type="InterPro" id="IPR053170">
    <property type="entry name" value="Transcription_regulator"/>
</dbReference>
<dbReference type="Pfam" id="PF04307">
    <property type="entry name" value="YdjM"/>
    <property type="match status" value="1"/>
</dbReference>
<proteinExistence type="predicted"/>
<name>A0A3B0ZYN0_9ZZZZ</name>
<protein>
    <submittedName>
        <fullName evidence="2">Integral membrane protein</fullName>
    </submittedName>
</protein>
<feature type="transmembrane region" description="Helical" evidence="1">
    <location>
        <begin position="90"/>
        <end position="111"/>
    </location>
</feature>
<evidence type="ECO:0000313" key="2">
    <source>
        <dbReference type="EMBL" id="VAW98658.1"/>
    </source>
</evidence>